<evidence type="ECO:0000256" key="6">
    <source>
        <dbReference type="ARBA" id="ARBA00023040"/>
    </source>
</evidence>
<evidence type="ECO:0000256" key="8">
    <source>
        <dbReference type="ARBA" id="ARBA00023170"/>
    </source>
</evidence>
<feature type="domain" description="G-protein coupled receptors family 2 profile 1" evidence="14">
    <location>
        <begin position="38"/>
        <end position="101"/>
    </location>
</feature>
<dbReference type="Gene3D" id="4.10.1240.10">
    <property type="entry name" value="GPCR, family 2, extracellular hormone receptor domain"/>
    <property type="match status" value="1"/>
</dbReference>
<evidence type="ECO:0000256" key="1">
    <source>
        <dbReference type="ARBA" id="ARBA00004651"/>
    </source>
</evidence>
<keyword evidence="17" id="KW-1185">Reference proteome</keyword>
<evidence type="ECO:0000256" key="5">
    <source>
        <dbReference type="ARBA" id="ARBA00022989"/>
    </source>
</evidence>
<dbReference type="GO" id="GO:0007166">
    <property type="term" value="P:cell surface receptor signaling pathway"/>
    <property type="evidence" value="ECO:0007669"/>
    <property type="project" value="InterPro"/>
</dbReference>
<protein>
    <recommendedName>
        <fullName evidence="18">Glucagon receptor b</fullName>
    </recommendedName>
</protein>
<dbReference type="GO" id="GO:0017046">
    <property type="term" value="F:peptide hormone binding"/>
    <property type="evidence" value="ECO:0007669"/>
    <property type="project" value="TreeGrafter"/>
</dbReference>
<dbReference type="PRINTS" id="PR01129">
    <property type="entry name" value="GIPRECEPTOR"/>
</dbReference>
<dbReference type="FunFam" id="1.20.1070.10:FF:000133">
    <property type="entry name" value="Glucagon receptor a"/>
    <property type="match status" value="1"/>
</dbReference>
<comment type="similarity">
    <text evidence="2">Belongs to the G-protein coupled receptor 2 family.</text>
</comment>
<evidence type="ECO:0000256" key="9">
    <source>
        <dbReference type="ARBA" id="ARBA00023180"/>
    </source>
</evidence>
<keyword evidence="6" id="KW-0297">G-protein coupled receptor</keyword>
<dbReference type="InterPro" id="IPR001749">
    <property type="entry name" value="GPCR_2_GIP_rcpt"/>
</dbReference>
<reference evidence="16" key="3">
    <citation type="submission" date="2025-09" db="UniProtKB">
        <authorList>
            <consortium name="Ensembl"/>
        </authorList>
    </citation>
    <scope>IDENTIFICATION</scope>
</reference>
<dbReference type="CDD" id="cd15929">
    <property type="entry name" value="7tmB1_GlucagonR-like"/>
    <property type="match status" value="1"/>
</dbReference>
<evidence type="ECO:0000259" key="15">
    <source>
        <dbReference type="PROSITE" id="PS50261"/>
    </source>
</evidence>
<dbReference type="PROSITE" id="PS50227">
    <property type="entry name" value="G_PROTEIN_RECEP_F2_3"/>
    <property type="match status" value="1"/>
</dbReference>
<evidence type="ECO:0000313" key="17">
    <source>
        <dbReference type="Proteomes" id="UP000265040"/>
    </source>
</evidence>
<name>A0A3Q1IZW7_ANATE</name>
<keyword evidence="13" id="KW-0732">Signal</keyword>
<dbReference type="InterPro" id="IPR000832">
    <property type="entry name" value="GPCR_2_secretin-like"/>
</dbReference>
<evidence type="ECO:0000256" key="2">
    <source>
        <dbReference type="ARBA" id="ARBA00005314"/>
    </source>
</evidence>
<dbReference type="Proteomes" id="UP000265040">
    <property type="component" value="Chromosome 1"/>
</dbReference>
<dbReference type="InterPro" id="IPR036445">
    <property type="entry name" value="GPCR_2_extracell_dom_sf"/>
</dbReference>
<proteinExistence type="inferred from homology"/>
<evidence type="ECO:0000256" key="10">
    <source>
        <dbReference type="ARBA" id="ARBA00023224"/>
    </source>
</evidence>
<feature type="transmembrane region" description="Helical" evidence="12">
    <location>
        <begin position="327"/>
        <end position="349"/>
    </location>
</feature>
<keyword evidence="3" id="KW-1003">Cell membrane</keyword>
<accession>A0A3Q1IZW7</accession>
<dbReference type="GeneTree" id="ENSGT00940000165036"/>
<feature type="transmembrane region" description="Helical" evidence="12">
    <location>
        <begin position="220"/>
        <end position="238"/>
    </location>
</feature>
<dbReference type="PROSITE" id="PS00649">
    <property type="entry name" value="G_PROTEIN_RECEP_F2_1"/>
    <property type="match status" value="1"/>
</dbReference>
<evidence type="ECO:0000256" key="12">
    <source>
        <dbReference type="SAM" id="Phobius"/>
    </source>
</evidence>
<dbReference type="STRING" id="64144.ENSATEP00000024646"/>
<feature type="region of interest" description="Disordered" evidence="11">
    <location>
        <begin position="439"/>
        <end position="460"/>
    </location>
</feature>
<dbReference type="PANTHER" id="PTHR45620:SF29">
    <property type="entry name" value="GLUCAGON RECEPTOR"/>
    <property type="match status" value="1"/>
</dbReference>
<feature type="transmembrane region" description="Helical" evidence="12">
    <location>
        <begin position="361"/>
        <end position="385"/>
    </location>
</feature>
<evidence type="ECO:0000259" key="14">
    <source>
        <dbReference type="PROSITE" id="PS50227"/>
    </source>
</evidence>
<keyword evidence="9" id="KW-0325">Glycoprotein</keyword>
<evidence type="ECO:0000256" key="3">
    <source>
        <dbReference type="ARBA" id="ARBA00022475"/>
    </source>
</evidence>
<dbReference type="Gene3D" id="1.20.1070.10">
    <property type="entry name" value="Rhodopsin 7-helix transmembrane proteins"/>
    <property type="match status" value="1"/>
</dbReference>
<dbReference type="InterPro" id="IPR017983">
    <property type="entry name" value="GPCR_2_secretin-like_CS"/>
</dbReference>
<dbReference type="PRINTS" id="PR00249">
    <property type="entry name" value="GPCRSECRETIN"/>
</dbReference>
<dbReference type="Pfam" id="PF00002">
    <property type="entry name" value="7tm_2"/>
    <property type="match status" value="1"/>
</dbReference>
<organism evidence="16 17">
    <name type="scientific">Anabas testudineus</name>
    <name type="common">Climbing perch</name>
    <name type="synonym">Anthias testudineus</name>
    <dbReference type="NCBI Taxonomy" id="64144"/>
    <lineage>
        <taxon>Eukaryota</taxon>
        <taxon>Metazoa</taxon>
        <taxon>Chordata</taxon>
        <taxon>Craniata</taxon>
        <taxon>Vertebrata</taxon>
        <taxon>Euteleostomi</taxon>
        <taxon>Actinopterygii</taxon>
        <taxon>Neopterygii</taxon>
        <taxon>Teleostei</taxon>
        <taxon>Neoteleostei</taxon>
        <taxon>Acanthomorphata</taxon>
        <taxon>Anabantaria</taxon>
        <taxon>Anabantiformes</taxon>
        <taxon>Anabantoidei</taxon>
        <taxon>Anabantidae</taxon>
        <taxon>Anabas</taxon>
    </lineage>
</organism>
<dbReference type="PROSITE" id="PS00650">
    <property type="entry name" value="G_PROTEIN_RECEP_F2_2"/>
    <property type="match status" value="1"/>
</dbReference>
<evidence type="ECO:0000256" key="11">
    <source>
        <dbReference type="SAM" id="MobiDB-lite"/>
    </source>
</evidence>
<dbReference type="GO" id="GO:0005886">
    <property type="term" value="C:plasma membrane"/>
    <property type="evidence" value="ECO:0007669"/>
    <property type="project" value="UniProtKB-SubCell"/>
</dbReference>
<dbReference type="AlphaFoldDB" id="A0A3Q1IZW7"/>
<keyword evidence="8" id="KW-0675">Receptor</keyword>
<reference evidence="16" key="1">
    <citation type="submission" date="2021-04" db="EMBL/GenBank/DDBJ databases">
        <authorList>
            <consortium name="Wellcome Sanger Institute Data Sharing"/>
        </authorList>
    </citation>
    <scope>NUCLEOTIDE SEQUENCE [LARGE SCALE GENOMIC DNA]</scope>
</reference>
<dbReference type="GO" id="GO:0016519">
    <property type="term" value="F:gastric inhibitory peptide receptor activity"/>
    <property type="evidence" value="ECO:0007669"/>
    <property type="project" value="InterPro"/>
</dbReference>
<evidence type="ECO:0008006" key="18">
    <source>
        <dbReference type="Google" id="ProtNLM"/>
    </source>
</evidence>
<dbReference type="GO" id="GO:0004967">
    <property type="term" value="F:glucagon receptor activity"/>
    <property type="evidence" value="ECO:0007669"/>
    <property type="project" value="TreeGrafter"/>
</dbReference>
<dbReference type="SMART" id="SM00008">
    <property type="entry name" value="HormR"/>
    <property type="match status" value="1"/>
</dbReference>
<dbReference type="InterPro" id="IPR050332">
    <property type="entry name" value="GPCR_2"/>
</dbReference>
<dbReference type="GO" id="GO:0007189">
    <property type="term" value="P:adenylate cyclase-activating G protein-coupled receptor signaling pathway"/>
    <property type="evidence" value="ECO:0007669"/>
    <property type="project" value="TreeGrafter"/>
</dbReference>
<evidence type="ECO:0000313" key="16">
    <source>
        <dbReference type="Ensembl" id="ENSATEP00000024659.2"/>
    </source>
</evidence>
<feature type="transmembrane region" description="Helical" evidence="12">
    <location>
        <begin position="123"/>
        <end position="146"/>
    </location>
</feature>
<comment type="subcellular location">
    <subcellularLocation>
        <location evidence="1">Cell membrane</location>
        <topology evidence="1">Multi-pass membrane protein</topology>
    </subcellularLocation>
</comment>
<dbReference type="PROSITE" id="PS50261">
    <property type="entry name" value="G_PROTEIN_RECEP_F2_4"/>
    <property type="match status" value="1"/>
</dbReference>
<feature type="chain" id="PRO_5030080155" description="Glucagon receptor b" evidence="13">
    <location>
        <begin position="22"/>
        <end position="530"/>
    </location>
</feature>
<dbReference type="SUPFAM" id="SSF111418">
    <property type="entry name" value="Hormone receptor domain"/>
    <property type="match status" value="1"/>
</dbReference>
<dbReference type="PANTHER" id="PTHR45620">
    <property type="entry name" value="PDF RECEPTOR-LIKE PROTEIN-RELATED"/>
    <property type="match status" value="1"/>
</dbReference>
<keyword evidence="4 12" id="KW-0812">Transmembrane</keyword>
<dbReference type="Ensembl" id="ENSATET00000025055.3">
    <property type="protein sequence ID" value="ENSATEP00000024659.2"/>
    <property type="gene ID" value="ENSATEG00000017090.3"/>
</dbReference>
<keyword evidence="7 12" id="KW-0472">Membrane</keyword>
<feature type="transmembrane region" description="Helical" evidence="12">
    <location>
        <begin position="158"/>
        <end position="180"/>
    </location>
</feature>
<keyword evidence="10" id="KW-0807">Transducer</keyword>
<sequence length="530" mass="60664">MSQVCFCLALLMLCSCTKVSSTNSLELVKEKWSSYKNKCLNYLNATPPATGLVCNRTFDQYACWPDGLPGTTVNVSCPWFLPWFHKGLCYKDNCVCACKDNTNDVSLLALQQQYGRILSHLRIVYTVGYSLSLGALLLALGILIAFRKLHCMRNNIHMNLFASFILRAVSILVKDALLTLTLDPTSSSDNQTQAWVNIPAVTWCRAAVVMMQYSVIANNYWLLVEGIYLHSLLVITVFSERKYFYSYLIIGWGAPLIFVLPWITVKYLNENEECWERNINMGYWWIIRSPILFAYLINFFIFIRIIKILMSKLRAHQMRYTDYKFRLAKSTLTLIPLLGIHAILFTFFIDESVPKGSMLRLIRLFYDLLFNSYQGLLVAILYCFVNKEVQSEMLKKWKRWKLGKDIDEEYRHTHSHTPHIKSGSIATGNLPDFHQNNISNPNSPCLKKSPVPQSRGPLCSTVPEENRRLVVSYINGKGKGKANKSRHTLKFSFMPHRGSTSHASTTTESTCLEAREQCCSHPLEGEETNV</sequence>
<evidence type="ECO:0000256" key="13">
    <source>
        <dbReference type="SAM" id="SignalP"/>
    </source>
</evidence>
<evidence type="ECO:0000256" key="4">
    <source>
        <dbReference type="ARBA" id="ARBA00022692"/>
    </source>
</evidence>
<dbReference type="InterPro" id="IPR001879">
    <property type="entry name" value="GPCR_2_extracellular_dom"/>
</dbReference>
<dbReference type="SUPFAM" id="SSF81321">
    <property type="entry name" value="Family A G protein-coupled receptor-like"/>
    <property type="match status" value="1"/>
</dbReference>
<reference evidence="16" key="2">
    <citation type="submission" date="2025-08" db="UniProtKB">
        <authorList>
            <consortium name="Ensembl"/>
        </authorList>
    </citation>
    <scope>IDENTIFICATION</scope>
</reference>
<feature type="transmembrane region" description="Helical" evidence="12">
    <location>
        <begin position="245"/>
        <end position="263"/>
    </location>
</feature>
<evidence type="ECO:0000256" key="7">
    <source>
        <dbReference type="ARBA" id="ARBA00023136"/>
    </source>
</evidence>
<dbReference type="InterPro" id="IPR017981">
    <property type="entry name" value="GPCR_2-like_7TM"/>
</dbReference>
<keyword evidence="5 12" id="KW-1133">Transmembrane helix</keyword>
<feature type="transmembrane region" description="Helical" evidence="12">
    <location>
        <begin position="283"/>
        <end position="306"/>
    </location>
</feature>
<feature type="domain" description="G-protein coupled receptors family 2 profile 2" evidence="15">
    <location>
        <begin position="121"/>
        <end position="386"/>
    </location>
</feature>
<dbReference type="Pfam" id="PF02793">
    <property type="entry name" value="HRM"/>
    <property type="match status" value="1"/>
</dbReference>
<feature type="signal peptide" evidence="13">
    <location>
        <begin position="1"/>
        <end position="21"/>
    </location>
</feature>